<evidence type="ECO:0000313" key="4">
    <source>
        <dbReference type="Proteomes" id="UP001307849"/>
    </source>
</evidence>
<proteinExistence type="predicted"/>
<evidence type="ECO:0000256" key="1">
    <source>
        <dbReference type="SAM" id="MobiDB-lite"/>
    </source>
</evidence>
<evidence type="ECO:0000313" key="3">
    <source>
        <dbReference type="EMBL" id="KAK6504452.1"/>
    </source>
</evidence>
<feature type="region of interest" description="Disordered" evidence="1">
    <location>
        <begin position="1"/>
        <end position="23"/>
    </location>
</feature>
<evidence type="ECO:0000259" key="2">
    <source>
        <dbReference type="SMART" id="SM00355"/>
    </source>
</evidence>
<name>A0AAN8N5D2_9PEZI</name>
<dbReference type="PANTHER" id="PTHR35391:SF5">
    <property type="entry name" value="DUF6590 DOMAIN-CONTAINING PROTEIN"/>
    <property type="match status" value="1"/>
</dbReference>
<dbReference type="PANTHER" id="PTHR35391">
    <property type="entry name" value="C2H2-TYPE DOMAIN-CONTAINING PROTEIN-RELATED"/>
    <property type="match status" value="1"/>
</dbReference>
<accession>A0AAN8N5D2</accession>
<feature type="domain" description="C2H2-type" evidence="2">
    <location>
        <begin position="427"/>
        <end position="455"/>
    </location>
</feature>
<dbReference type="InterPro" id="IPR013087">
    <property type="entry name" value="Znf_C2H2_type"/>
</dbReference>
<comment type="caution">
    <text evidence="3">The sequence shown here is derived from an EMBL/GenBank/DDBJ whole genome shotgun (WGS) entry which is preliminary data.</text>
</comment>
<feature type="domain" description="C2H2-type" evidence="2">
    <location>
        <begin position="461"/>
        <end position="489"/>
    </location>
</feature>
<dbReference type="SMART" id="SM00355">
    <property type="entry name" value="ZnF_C2H2"/>
    <property type="match status" value="3"/>
</dbReference>
<protein>
    <recommendedName>
        <fullName evidence="2">C2H2-type domain-containing protein</fullName>
    </recommendedName>
</protein>
<gene>
    <name evidence="3" type="ORF">TWF506_002649</name>
</gene>
<dbReference type="EMBL" id="JAVHJM010000010">
    <property type="protein sequence ID" value="KAK6504452.1"/>
    <property type="molecule type" value="Genomic_DNA"/>
</dbReference>
<keyword evidence="4" id="KW-1185">Reference proteome</keyword>
<sequence length="988" mass="111747">MLAGRFQDPDDGGKGKGKQPQRNGEIAPAIVAEMGVTIPTIQTEYLHSITAEESANSGGLLADAMDVVCDIVDAVLEIPGIENSTRLEEIQVKLDLWADGLEVMTGRLERVINESNGLKKPIFMIWLAFFRYLTKNKTTEFYQSIVEDQLCRIVALTEKISYSHQITSTLQLEEEFPESGYCPIGADQLNKPLLVQVQEFIEQFREFQERLSRIAPFIMNALKDSEGVGSRDDETSYLEDEDDELNNYWKIIHEERLKSLKDLKPQDWYRNSIREKFLNIEDGISDIIARELWELYRNVKATLYQKTTPNNTVDSPIVVDDGIENAGTSRAKTVVEHDSTYESMQSLAASMIRPAPRRLGISFSDIASNFSSSSVQLKDRPQVPLPPEGVHIGQNDAFQCQFCLEMVSDIDTTGKWRKHILADIRPYFCTFTDCNESKVRYRSKKEWIAHEVNSHRLRTLWKCKFDACTEKDPIFHTEQKLLNHLIVEHNITSDFEKSAVRDLLNTSRIAELDESLSFCRICQKKLPNRASQLASHIGRHLEDFALPILSQLDDRVGGSDGSELSSCCNSSKIIGDSDPSIGEVDEAYLLVDLEKKWNSPMTPSKSNNIERRKGKGKDRISIKALTSGNLISESNRDSEMHVAELKSYTALNSISGNRTNESSGALIPKTLTKMLTTTELEEQRRRAEYEEMKVNGDAWEWLLDGIGEPEERMRFKSKTPRPVHMRHSSSSPVLKASLDSLRASTAENMLPSLPLQSSLVGTEALLYMEKESTVIGATGDKEEEKGLPPAPSKLKRYPIRLPGYPRVDLDPQRRRDDLSHIQLSKFMSTPHDGSESQLNLLNCPLNRIGHPQFPCDHGQLTPDVYGLLSTSFPRLRDLRQHIQQEHALLFSEETLNLTEYLDATTWDQLFQQLFPDWPDILPNPSLWPKRAPLRHYLGIVDRSRLDSYLQGVLGSQLQKSVDAIGLISPKIVVQDGSENIPRYVAADA</sequence>
<feature type="domain" description="C2H2-type" evidence="2">
    <location>
        <begin position="517"/>
        <end position="540"/>
    </location>
</feature>
<reference evidence="3 4" key="1">
    <citation type="submission" date="2019-10" db="EMBL/GenBank/DDBJ databases">
        <authorList>
            <person name="Palmer J.M."/>
        </authorList>
    </citation>
    <scope>NUCLEOTIDE SEQUENCE [LARGE SCALE GENOMIC DNA]</scope>
    <source>
        <strain evidence="3 4">TWF506</strain>
    </source>
</reference>
<dbReference type="AlphaFoldDB" id="A0AAN8N5D2"/>
<dbReference type="Proteomes" id="UP001307849">
    <property type="component" value="Unassembled WGS sequence"/>
</dbReference>
<organism evidence="3 4">
    <name type="scientific">Arthrobotrys conoides</name>
    <dbReference type="NCBI Taxonomy" id="74498"/>
    <lineage>
        <taxon>Eukaryota</taxon>
        <taxon>Fungi</taxon>
        <taxon>Dikarya</taxon>
        <taxon>Ascomycota</taxon>
        <taxon>Pezizomycotina</taxon>
        <taxon>Orbiliomycetes</taxon>
        <taxon>Orbiliales</taxon>
        <taxon>Orbiliaceae</taxon>
        <taxon>Arthrobotrys</taxon>
    </lineage>
</organism>